<keyword evidence="4" id="KW-1185">Reference proteome</keyword>
<dbReference type="AlphaFoldDB" id="A0A1X7AFR6"/>
<dbReference type="EMBL" id="FWPT01000002">
    <property type="protein sequence ID" value="SMA38282.1"/>
    <property type="molecule type" value="Genomic_DNA"/>
</dbReference>
<dbReference type="GO" id="GO:1990281">
    <property type="term" value="C:efflux pump complex"/>
    <property type="evidence" value="ECO:0007669"/>
    <property type="project" value="TreeGrafter"/>
</dbReference>
<dbReference type="PANTHER" id="PTHR30469">
    <property type="entry name" value="MULTIDRUG RESISTANCE PROTEIN MDTA"/>
    <property type="match status" value="1"/>
</dbReference>
<protein>
    <submittedName>
        <fullName evidence="3">HlyD family secretion protein</fullName>
    </submittedName>
</protein>
<organism evidence="3 4">
    <name type="scientific">Parendozoicomonas haliclonae</name>
    <dbReference type="NCBI Taxonomy" id="1960125"/>
    <lineage>
        <taxon>Bacteria</taxon>
        <taxon>Pseudomonadati</taxon>
        <taxon>Pseudomonadota</taxon>
        <taxon>Gammaproteobacteria</taxon>
        <taxon>Oceanospirillales</taxon>
        <taxon>Endozoicomonadaceae</taxon>
        <taxon>Parendozoicomonas</taxon>
    </lineage>
</organism>
<dbReference type="Gene3D" id="2.40.420.20">
    <property type="match status" value="1"/>
</dbReference>
<dbReference type="Gene3D" id="2.40.50.100">
    <property type="match status" value="1"/>
</dbReference>
<keyword evidence="1" id="KW-0175">Coiled coil</keyword>
<evidence type="ECO:0000256" key="1">
    <source>
        <dbReference type="SAM" id="Coils"/>
    </source>
</evidence>
<gene>
    <name evidence="3" type="ORF">EHSB41UT_00864</name>
</gene>
<evidence type="ECO:0000313" key="4">
    <source>
        <dbReference type="Proteomes" id="UP000196573"/>
    </source>
</evidence>
<accession>A0A1X7AFR6</accession>
<evidence type="ECO:0000259" key="2">
    <source>
        <dbReference type="Pfam" id="PF25989"/>
    </source>
</evidence>
<dbReference type="Pfam" id="PF25989">
    <property type="entry name" value="YknX_C"/>
    <property type="match status" value="1"/>
</dbReference>
<dbReference type="Gene3D" id="1.10.287.470">
    <property type="entry name" value="Helix hairpin bin"/>
    <property type="match status" value="1"/>
</dbReference>
<dbReference type="Proteomes" id="UP000196573">
    <property type="component" value="Unassembled WGS sequence"/>
</dbReference>
<dbReference type="InterPro" id="IPR058637">
    <property type="entry name" value="YknX-like_C"/>
</dbReference>
<sequence length="391" mass="42572">MRLATDVASRVSICETIQGYGQLKATRHVELFFEQSGKVSALGKDTRNQKLAVGARVLGPGTEFPLGQPLGQLDTKQLQLESERIRARLDSLEIQRQQLQISASLADREVSQKARELKRIEALAQQKSVAQSERDQATHALDITQLERQARGLEQEALKSRQRDLEAELALLELALEQSVLRAPFDGVIAEFNIREHGMVLEASIPGSTTAVVLVSDEQDTVNLTLLNRDVARLSVGLTASVCDRENRCLPAEISSISPRIRQQTQTRLVTLKLGGQPSELQPDLQKAWVDGQDMKVTIFQSCEEGVLAVPKSALVLTGKEAYLYRIQDGHAYRTVVVPGATDGSMVNILEGVQAGDVIVREPHGIDLDGVLVSDEVDADTDSGAVTEGGA</sequence>
<feature type="coiled-coil region" evidence="1">
    <location>
        <begin position="75"/>
        <end position="175"/>
    </location>
</feature>
<reference evidence="3 4" key="1">
    <citation type="submission" date="2017-03" db="EMBL/GenBank/DDBJ databases">
        <authorList>
            <person name="Afonso C.L."/>
            <person name="Miller P.J."/>
            <person name="Scott M.A."/>
            <person name="Spackman E."/>
            <person name="Goraichik I."/>
            <person name="Dimitrov K.M."/>
            <person name="Suarez D.L."/>
            <person name="Swayne D.E."/>
        </authorList>
    </citation>
    <scope>NUCLEOTIDE SEQUENCE [LARGE SCALE GENOMIC DNA]</scope>
    <source>
        <strain evidence="3">SB41UT1</strain>
    </source>
</reference>
<dbReference type="SUPFAM" id="SSF111369">
    <property type="entry name" value="HlyD-like secretion proteins"/>
    <property type="match status" value="1"/>
</dbReference>
<proteinExistence type="predicted"/>
<feature type="domain" description="YknX-like C-terminal permuted SH3-like" evidence="2">
    <location>
        <begin position="307"/>
        <end position="364"/>
    </location>
</feature>
<dbReference type="Gene3D" id="2.40.30.170">
    <property type="match status" value="1"/>
</dbReference>
<evidence type="ECO:0000313" key="3">
    <source>
        <dbReference type="EMBL" id="SMA38282.1"/>
    </source>
</evidence>
<dbReference type="GO" id="GO:0015562">
    <property type="term" value="F:efflux transmembrane transporter activity"/>
    <property type="evidence" value="ECO:0007669"/>
    <property type="project" value="TreeGrafter"/>
</dbReference>
<name>A0A1X7AFR6_9GAMM</name>
<dbReference type="RefSeq" id="WP_165767148.1">
    <property type="nucleotide sequence ID" value="NZ_CBCSCN010000001.1"/>
</dbReference>